<organism evidence="4 5">
    <name type="scientific">Fulvivirga kasyanovii</name>
    <dbReference type="NCBI Taxonomy" id="396812"/>
    <lineage>
        <taxon>Bacteria</taxon>
        <taxon>Pseudomonadati</taxon>
        <taxon>Bacteroidota</taxon>
        <taxon>Cytophagia</taxon>
        <taxon>Cytophagales</taxon>
        <taxon>Fulvivirgaceae</taxon>
        <taxon>Fulvivirga</taxon>
    </lineage>
</organism>
<protein>
    <submittedName>
        <fullName evidence="4">Chromosome segregation protein SMC</fullName>
    </submittedName>
</protein>
<name>A0ABW9RTP3_9BACT</name>
<evidence type="ECO:0000256" key="2">
    <source>
        <dbReference type="SAM" id="MobiDB-lite"/>
    </source>
</evidence>
<evidence type="ECO:0000256" key="3">
    <source>
        <dbReference type="SAM" id="Phobius"/>
    </source>
</evidence>
<dbReference type="EMBL" id="SMLW01000632">
    <property type="protein sequence ID" value="MTI27542.1"/>
    <property type="molecule type" value="Genomic_DNA"/>
</dbReference>
<feature type="transmembrane region" description="Helical" evidence="3">
    <location>
        <begin position="32"/>
        <end position="52"/>
    </location>
</feature>
<evidence type="ECO:0000313" key="4">
    <source>
        <dbReference type="EMBL" id="MTI27542.1"/>
    </source>
</evidence>
<keyword evidence="1" id="KW-0175">Coiled coil</keyword>
<dbReference type="Proteomes" id="UP000798808">
    <property type="component" value="Unassembled WGS sequence"/>
</dbReference>
<evidence type="ECO:0000256" key="1">
    <source>
        <dbReference type="SAM" id="Coils"/>
    </source>
</evidence>
<feature type="compositionally biased region" description="Basic and acidic residues" evidence="2">
    <location>
        <begin position="10"/>
        <end position="27"/>
    </location>
</feature>
<feature type="region of interest" description="Disordered" evidence="2">
    <location>
        <begin position="1"/>
        <end position="27"/>
    </location>
</feature>
<comment type="caution">
    <text evidence="4">The sequence shown here is derived from an EMBL/GenBank/DDBJ whole genome shotgun (WGS) entry which is preliminary data.</text>
</comment>
<evidence type="ECO:0000313" key="5">
    <source>
        <dbReference type="Proteomes" id="UP000798808"/>
    </source>
</evidence>
<feature type="coiled-coil region" evidence="1">
    <location>
        <begin position="75"/>
        <end position="165"/>
    </location>
</feature>
<reference evidence="4 5" key="1">
    <citation type="submission" date="2019-02" db="EMBL/GenBank/DDBJ databases">
        <authorList>
            <person name="Goldberg S.R."/>
            <person name="Haltli B.A."/>
            <person name="Correa H."/>
            <person name="Russell K.G."/>
        </authorList>
    </citation>
    <scope>NUCLEOTIDE SEQUENCE [LARGE SCALE GENOMIC DNA]</scope>
    <source>
        <strain evidence="4 5">JCM 16186</strain>
    </source>
</reference>
<keyword evidence="3" id="KW-1133">Transmembrane helix</keyword>
<keyword evidence="3" id="KW-0812">Transmembrane</keyword>
<dbReference type="RefSeq" id="WP_155174541.1">
    <property type="nucleotide sequence ID" value="NZ_BAAAFL010000027.1"/>
</dbReference>
<sequence>MTENTSNNDPIKKDEHKEQPVSRDNKKSNRKTAIIVAILAIIIIVQGIKIYLDHQESVATENQLASTEQELAVTMQRLTDISHELDEKIAEIEKLGGDVSELQKAKADIEEELNRQQRANRSTIRNLKDKVGGYEVLLKAKDEEIERLKNVNTELLTENTSLKTEKNQLFDSLSQVTKSKDELISKVELASQLKAENITIYAVNSRGKEREAPFKSRQADKIKVIFNIAENKVAPIEGKNIMVRIVDGNGQVIFDVAKGSGTFMYEGKEEFYTSNREILFDNTRQQLTFEYEKGSEWEEGLYTLEVYTEGYKMGSKQFEVK</sequence>
<keyword evidence="3" id="KW-0472">Membrane</keyword>
<keyword evidence="5" id="KW-1185">Reference proteome</keyword>
<accession>A0ABW9RTP3</accession>
<proteinExistence type="predicted"/>
<gene>
    <name evidence="4" type="ORF">E1163_21475</name>
</gene>